<keyword evidence="1" id="KW-0614">Plasmid</keyword>
<dbReference type="Proteomes" id="UP000680679">
    <property type="component" value="Plasmid pAt1"/>
</dbReference>
<evidence type="ECO:0000313" key="3">
    <source>
        <dbReference type="Proteomes" id="UP000680679"/>
    </source>
</evidence>
<keyword evidence="3" id="KW-1185">Reference proteome</keyword>
<protein>
    <submittedName>
        <fullName evidence="1">Uncharacterized protein</fullName>
    </submittedName>
</protein>
<reference evidence="1 3" key="1">
    <citation type="submission" date="2021-04" db="EMBL/GenBank/DDBJ databases">
        <title>Complete genome sequencing of Allochromatium tepidum strain NZ.</title>
        <authorList>
            <person name="Tsukatani Y."/>
            <person name="Mori H."/>
        </authorList>
    </citation>
    <scope>NUCLEOTIDE SEQUENCE [LARGE SCALE GENOMIC DNA]</scope>
    <source>
        <strain evidence="1 3">NZ</strain>
        <plasmid evidence="1 3">pAt1</plasmid>
    </source>
</reference>
<geneLocation type="plasmid" evidence="1 3">
    <name>pAt1</name>
</geneLocation>
<dbReference type="EMBL" id="AP024564">
    <property type="protein sequence ID" value="BCU08402.1"/>
    <property type="molecule type" value="Genomic_DNA"/>
</dbReference>
<name>A0ABM7QQQ1_9GAMM</name>
<evidence type="ECO:0000313" key="2">
    <source>
        <dbReference type="EMBL" id="BCU08402.1"/>
    </source>
</evidence>
<gene>
    <name evidence="1" type="ORF">Atep_30350</name>
    <name evidence="2" type="ORF">Atep_30790</name>
</gene>
<evidence type="ECO:0000313" key="1">
    <source>
        <dbReference type="EMBL" id="BCU08358.1"/>
    </source>
</evidence>
<sequence>MGSIPCHHGFYPVPPWVLSRATMGSIPCHHGFYPVPPWVLSRATMGSIPCPTDSPTSHLMKTQRLISVPCDLKMAGQEREAWVLSHV</sequence>
<accession>A0ABM7QQQ1</accession>
<organism evidence="1 3">
    <name type="scientific">Allochromatium tepidum</name>
    <dbReference type="NCBI Taxonomy" id="553982"/>
    <lineage>
        <taxon>Bacteria</taxon>
        <taxon>Pseudomonadati</taxon>
        <taxon>Pseudomonadota</taxon>
        <taxon>Gammaproteobacteria</taxon>
        <taxon>Chromatiales</taxon>
        <taxon>Chromatiaceae</taxon>
        <taxon>Allochromatium</taxon>
    </lineage>
</organism>
<dbReference type="EMBL" id="AP024564">
    <property type="protein sequence ID" value="BCU08358.1"/>
    <property type="molecule type" value="Genomic_DNA"/>
</dbReference>
<proteinExistence type="predicted"/>